<protein>
    <submittedName>
        <fullName evidence="4">CubicO group peptidase (Beta-lactamase class C family)</fullName>
    </submittedName>
</protein>
<keyword evidence="5" id="KW-1185">Reference proteome</keyword>
<dbReference type="GO" id="GO:0016020">
    <property type="term" value="C:membrane"/>
    <property type="evidence" value="ECO:0007669"/>
    <property type="project" value="UniProtKB-SubCell"/>
</dbReference>
<reference evidence="4" key="1">
    <citation type="submission" date="2020-11" db="EMBL/GenBank/DDBJ databases">
        <title>Sequencing the genomes of 1000 actinobacteria strains.</title>
        <authorList>
            <person name="Klenk H.-P."/>
        </authorList>
    </citation>
    <scope>NUCLEOTIDE SEQUENCE</scope>
    <source>
        <strain evidence="4">DSM 45356</strain>
    </source>
</reference>
<evidence type="ECO:0000256" key="1">
    <source>
        <dbReference type="ARBA" id="ARBA00004370"/>
    </source>
</evidence>
<dbReference type="RefSeq" id="WP_231398722.1">
    <property type="nucleotide sequence ID" value="NZ_BONS01000002.1"/>
</dbReference>
<comment type="subcellular location">
    <subcellularLocation>
        <location evidence="1">Membrane</location>
    </subcellularLocation>
</comment>
<proteinExistence type="predicted"/>
<evidence type="ECO:0000259" key="3">
    <source>
        <dbReference type="Pfam" id="PF00144"/>
    </source>
</evidence>
<comment type="caution">
    <text evidence="4">The sequence shown here is derived from an EMBL/GenBank/DDBJ whole genome shotgun (WGS) entry which is preliminary data.</text>
</comment>
<sequence length="350" mass="37503">MSWTVPQLAKAVEAAAADVGFSGVVRVDRDGELDYEAAFGLAHRGHEVPNTVDTRFAVASGAKGFTALAVVRLIEQGRLAPDTTARSVLGTDLPLIAADVTVEHLLAHRSGIGDYLDEDTLDDIADYVLKVPVHRLAETEEFLAELDGHPTKFPAGTGFAYCNSGYVLLALIAERVTGTGYHQLVDELVCRPAGLADTAFLRCDQLPARTATGYLIRDGQWRSNVLHLPVRGNGDGGIHTTAADMSTFWRAFLAGRIVGQDWVAEMTRPHSSVPTEKARYGLGFWLDETGPQVRLAGYDAGVSFTSTHDPSTDLTWSVLGNTDDGAWPVARAIRSLLVAGPGDDPGELPL</sequence>
<dbReference type="SUPFAM" id="SSF56601">
    <property type="entry name" value="beta-lactamase/transpeptidase-like"/>
    <property type="match status" value="1"/>
</dbReference>
<dbReference type="InterPro" id="IPR001466">
    <property type="entry name" value="Beta-lactam-related"/>
</dbReference>
<dbReference type="Proteomes" id="UP000622552">
    <property type="component" value="Unassembled WGS sequence"/>
</dbReference>
<accession>A0A8J7KHZ7</accession>
<feature type="domain" description="Beta-lactamase-related" evidence="3">
    <location>
        <begin position="9"/>
        <end position="335"/>
    </location>
</feature>
<name>A0A8J7KHZ7_9ACTN</name>
<dbReference type="Gene3D" id="3.40.710.10">
    <property type="entry name" value="DD-peptidase/beta-lactamase superfamily"/>
    <property type="match status" value="1"/>
</dbReference>
<dbReference type="EMBL" id="JADOUF010000001">
    <property type="protein sequence ID" value="MBG6135694.1"/>
    <property type="molecule type" value="Genomic_DNA"/>
</dbReference>
<dbReference type="InterPro" id="IPR012338">
    <property type="entry name" value="Beta-lactam/transpept-like"/>
</dbReference>
<gene>
    <name evidence="4" type="ORF">IW245_001888</name>
</gene>
<dbReference type="InterPro" id="IPR050491">
    <property type="entry name" value="AmpC-like"/>
</dbReference>
<evidence type="ECO:0000256" key="2">
    <source>
        <dbReference type="ARBA" id="ARBA00023136"/>
    </source>
</evidence>
<dbReference type="Pfam" id="PF00144">
    <property type="entry name" value="Beta-lactamase"/>
    <property type="match status" value="1"/>
</dbReference>
<organism evidence="4 5">
    <name type="scientific">Longispora fulva</name>
    <dbReference type="NCBI Taxonomy" id="619741"/>
    <lineage>
        <taxon>Bacteria</taxon>
        <taxon>Bacillati</taxon>
        <taxon>Actinomycetota</taxon>
        <taxon>Actinomycetes</taxon>
        <taxon>Micromonosporales</taxon>
        <taxon>Micromonosporaceae</taxon>
        <taxon>Longispora</taxon>
    </lineage>
</organism>
<evidence type="ECO:0000313" key="5">
    <source>
        <dbReference type="Proteomes" id="UP000622552"/>
    </source>
</evidence>
<dbReference type="PANTHER" id="PTHR46825:SF11">
    <property type="entry name" value="PENICILLIN-BINDING PROTEIN 4"/>
    <property type="match status" value="1"/>
</dbReference>
<dbReference type="AlphaFoldDB" id="A0A8J7KHZ7"/>
<keyword evidence="2" id="KW-0472">Membrane</keyword>
<evidence type="ECO:0000313" key="4">
    <source>
        <dbReference type="EMBL" id="MBG6135694.1"/>
    </source>
</evidence>
<dbReference type="PANTHER" id="PTHR46825">
    <property type="entry name" value="D-ALANYL-D-ALANINE-CARBOXYPEPTIDASE/ENDOPEPTIDASE AMPH"/>
    <property type="match status" value="1"/>
</dbReference>